<dbReference type="InterPro" id="IPR022049">
    <property type="entry name" value="FAM69_kinase_dom"/>
</dbReference>
<dbReference type="GO" id="GO:0005789">
    <property type="term" value="C:endoplasmic reticulum membrane"/>
    <property type="evidence" value="ECO:0007669"/>
    <property type="project" value="UniProtKB-SubCell"/>
</dbReference>
<evidence type="ECO:0000256" key="3">
    <source>
        <dbReference type="ARBA" id="ARBA00022692"/>
    </source>
</evidence>
<dbReference type="AlphaFoldDB" id="A0AAY5K8M7"/>
<evidence type="ECO:0000256" key="1">
    <source>
        <dbReference type="ARBA" id="ARBA00004648"/>
    </source>
</evidence>
<proteinExistence type="inferred from homology"/>
<organism evidence="11 12">
    <name type="scientific">Esox lucius</name>
    <name type="common">Northern pike</name>
    <dbReference type="NCBI Taxonomy" id="8010"/>
    <lineage>
        <taxon>Eukaryota</taxon>
        <taxon>Metazoa</taxon>
        <taxon>Chordata</taxon>
        <taxon>Craniata</taxon>
        <taxon>Vertebrata</taxon>
        <taxon>Euteleostomi</taxon>
        <taxon>Actinopterygii</taxon>
        <taxon>Neopterygii</taxon>
        <taxon>Teleostei</taxon>
        <taxon>Protacanthopterygii</taxon>
        <taxon>Esociformes</taxon>
        <taxon>Esocidae</taxon>
        <taxon>Esox</taxon>
    </lineage>
</organism>
<dbReference type="Pfam" id="PF14875">
    <property type="entry name" value="PIP49_N"/>
    <property type="match status" value="1"/>
</dbReference>
<accession>A0AAY5K8M7</accession>
<dbReference type="Pfam" id="PF12260">
    <property type="entry name" value="PIP49_C"/>
    <property type="match status" value="1"/>
</dbReference>
<comment type="similarity">
    <text evidence="2">Belongs to the DIPK family.</text>
</comment>
<dbReference type="Proteomes" id="UP000265140">
    <property type="component" value="Chromosome 14"/>
</dbReference>
<evidence type="ECO:0000256" key="5">
    <source>
        <dbReference type="ARBA" id="ARBA00022968"/>
    </source>
</evidence>
<evidence type="ECO:0000256" key="2">
    <source>
        <dbReference type="ARBA" id="ARBA00006338"/>
    </source>
</evidence>
<reference evidence="11" key="3">
    <citation type="submission" date="2025-09" db="UniProtKB">
        <authorList>
            <consortium name="Ensembl"/>
        </authorList>
    </citation>
    <scope>IDENTIFICATION</scope>
</reference>
<evidence type="ECO:0000259" key="10">
    <source>
        <dbReference type="SMART" id="SM01299"/>
    </source>
</evidence>
<reference evidence="11" key="2">
    <citation type="submission" date="2025-08" db="UniProtKB">
        <authorList>
            <consortium name="Ensembl"/>
        </authorList>
    </citation>
    <scope>IDENTIFICATION</scope>
</reference>
<dbReference type="InterPro" id="IPR029244">
    <property type="entry name" value="FAM69_N"/>
</dbReference>
<keyword evidence="4" id="KW-0256">Endoplasmic reticulum</keyword>
<keyword evidence="5" id="KW-0735">Signal-anchor</keyword>
<dbReference type="GeneTree" id="ENSGT00390000006452"/>
<feature type="domain" description="FAM69 N-terminal" evidence="10">
    <location>
        <begin position="52"/>
        <end position="210"/>
    </location>
</feature>
<keyword evidence="12" id="KW-1185">Reference proteome</keyword>
<dbReference type="InterPro" id="IPR011992">
    <property type="entry name" value="EF-hand-dom_pair"/>
</dbReference>
<dbReference type="Ensembl" id="ENSELUT00000108732.1">
    <property type="protein sequence ID" value="ENSELUP00000082622.1"/>
    <property type="gene ID" value="ENSELUG00000003199.3"/>
</dbReference>
<dbReference type="Gene3D" id="1.10.238.10">
    <property type="entry name" value="EF-hand"/>
    <property type="match status" value="1"/>
</dbReference>
<dbReference type="SUPFAM" id="SSF47473">
    <property type="entry name" value="EF-hand"/>
    <property type="match status" value="1"/>
</dbReference>
<evidence type="ECO:0000256" key="4">
    <source>
        <dbReference type="ARBA" id="ARBA00022824"/>
    </source>
</evidence>
<evidence type="ECO:0000256" key="8">
    <source>
        <dbReference type="ARBA" id="ARBA00023157"/>
    </source>
</evidence>
<dbReference type="GeneID" id="105015260"/>
<feature type="transmembrane region" description="Helical" evidence="9">
    <location>
        <begin position="61"/>
        <end position="80"/>
    </location>
</feature>
<dbReference type="RefSeq" id="XP_010876589.2">
    <property type="nucleotide sequence ID" value="XM_010878287.5"/>
</dbReference>
<dbReference type="PANTHER" id="PTHR21093">
    <property type="entry name" value="DIVERGENT PROTEIN KINASE DOMAIN 1C-RELATED"/>
    <property type="match status" value="1"/>
</dbReference>
<protein>
    <recommendedName>
        <fullName evidence="10">FAM69 N-terminal domain-containing protein</fullName>
    </recommendedName>
</protein>
<keyword evidence="3 9" id="KW-0812">Transmembrane</keyword>
<evidence type="ECO:0000313" key="11">
    <source>
        <dbReference type="Ensembl" id="ENSELUP00000082622.1"/>
    </source>
</evidence>
<evidence type="ECO:0000256" key="9">
    <source>
        <dbReference type="SAM" id="Phobius"/>
    </source>
</evidence>
<evidence type="ECO:0000256" key="6">
    <source>
        <dbReference type="ARBA" id="ARBA00022989"/>
    </source>
</evidence>
<sequence length="461" mass="51779">MLSHGCDSTGIRFRDLLQAVLVFPTESFVMPRGLRRLVHLVLFCPLSKGLQSRLPALKVKYLLLVWLGILVASWVLYMQYASYSELCRGHVCHMVICDHYRRGIISGSSCKALCEERSLTLQRCMSTSSTHQVYSGLWKERPVVIKCGLEESLKGDGAPDSLLRQEMTLFDKPTRGTSMDEFREMLHSFLKSTLGEQPSLTTLVGRVITLADVNKDGKVSLAEAKSVWALLQINEFLLMVALQEKEHTPKLLGFCGDLYVTERVGHSSLYRLEIPSYLQALVPEALSSSLNQWLAPAWPRRARITIGLLEFVEEVFHGAYGSFLLCDASSRHVGYNVKYDCKMADLRSVASEAAIRTFLRGRRCETNADCTFGRDCTATCDRLVKQCNTEVVQPNLAKVCVLLQDYLLFGAPPDLRADLEKQLRTCVTLSGLASQMEVHHSLVLNNLKTLLWKTISNTQYS</sequence>
<evidence type="ECO:0000256" key="7">
    <source>
        <dbReference type="ARBA" id="ARBA00023136"/>
    </source>
</evidence>
<dbReference type="SMART" id="SM01299">
    <property type="entry name" value="PIP49_N"/>
    <property type="match status" value="1"/>
</dbReference>
<keyword evidence="8" id="KW-1015">Disulfide bond</keyword>
<keyword evidence="7 9" id="KW-0472">Membrane</keyword>
<evidence type="ECO:0000313" key="12">
    <source>
        <dbReference type="Proteomes" id="UP000265140"/>
    </source>
</evidence>
<keyword evidence="6 9" id="KW-1133">Transmembrane helix</keyword>
<reference evidence="11 12" key="1">
    <citation type="submission" date="2020-02" db="EMBL/GenBank/DDBJ databases">
        <title>Esox lucius (northern pike) genome, fEsoLuc1, primary haplotype.</title>
        <authorList>
            <person name="Myers G."/>
            <person name="Karagic N."/>
            <person name="Meyer A."/>
            <person name="Pippel M."/>
            <person name="Reichard M."/>
            <person name="Winkler S."/>
            <person name="Tracey A."/>
            <person name="Sims Y."/>
            <person name="Howe K."/>
            <person name="Rhie A."/>
            <person name="Formenti G."/>
            <person name="Durbin R."/>
            <person name="Fedrigo O."/>
            <person name="Jarvis E.D."/>
        </authorList>
    </citation>
    <scope>NUCLEOTIDE SEQUENCE [LARGE SCALE GENOMIC DNA]</scope>
</reference>
<dbReference type="PANTHER" id="PTHR21093:SF3">
    <property type="entry name" value="DIVERGENT PROTEIN KINASE DOMAIN 1B"/>
    <property type="match status" value="1"/>
</dbReference>
<comment type="subcellular location">
    <subcellularLocation>
        <location evidence="1">Endoplasmic reticulum membrane</location>
        <topology evidence="1">Single-pass type II membrane protein</topology>
    </subcellularLocation>
</comment>
<name>A0AAY5K8M7_ESOLU</name>
<gene>
    <name evidence="11" type="primary">DIPK1B</name>
</gene>